<accession>G2I1T2</accession>
<dbReference type="HOGENOM" id="CLU_144589_0_0_5"/>
<dbReference type="RefSeq" id="WP_014106363.1">
    <property type="nucleotide sequence ID" value="NC_016027.1"/>
</dbReference>
<evidence type="ECO:0000256" key="1">
    <source>
        <dbReference type="SAM" id="MobiDB-lite"/>
    </source>
</evidence>
<protein>
    <submittedName>
        <fullName evidence="3">Uncharacterized protein</fullName>
    </submittedName>
</protein>
<dbReference type="PATRIC" id="fig|634177.7.peg.2745"/>
<feature type="region of interest" description="Disordered" evidence="1">
    <location>
        <begin position="29"/>
        <end position="60"/>
    </location>
</feature>
<organism evidence="3 4">
    <name type="scientific">Komagataeibacter medellinensis (strain NBRC 3288 / BCRC 11682 / LMG 1693 / Kondo 51)</name>
    <name type="common">Gluconacetobacter medellinensis</name>
    <dbReference type="NCBI Taxonomy" id="634177"/>
    <lineage>
        <taxon>Bacteria</taxon>
        <taxon>Pseudomonadati</taxon>
        <taxon>Pseudomonadota</taxon>
        <taxon>Alphaproteobacteria</taxon>
        <taxon>Acetobacterales</taxon>
        <taxon>Acetobacteraceae</taxon>
        <taxon>Komagataeibacter</taxon>
    </lineage>
</organism>
<keyword evidence="2" id="KW-0732">Signal</keyword>
<evidence type="ECO:0000313" key="3">
    <source>
        <dbReference type="EMBL" id="BAK84868.1"/>
    </source>
</evidence>
<evidence type="ECO:0000256" key="2">
    <source>
        <dbReference type="SAM" id="SignalP"/>
    </source>
</evidence>
<reference evidence="4" key="1">
    <citation type="journal article" date="2011" name="J. Bacteriol.">
        <title>Complete genome sequence of NBRC 3288, a unique cellulose-nonproducing strain of Gluconacetobacter xylinus isolated from vinegar.</title>
        <authorList>
            <person name="Ogino H."/>
            <person name="Azuma Y."/>
            <person name="Hosoyama A."/>
            <person name="Nakazawa H."/>
            <person name="Matsutani M."/>
            <person name="Hasegawa A."/>
            <person name="Otsuyama K."/>
            <person name="Matsushita K."/>
            <person name="Fujita N."/>
            <person name="Shirai M."/>
        </authorList>
    </citation>
    <scope>NUCLEOTIDE SEQUENCE [LARGE SCALE GENOMIC DNA]</scope>
    <source>
        <strain evidence="4">NBRC 3288 / BCRC 11682 / LMG 1693</strain>
    </source>
</reference>
<dbReference type="KEGG" id="gxy:GLX_24560"/>
<dbReference type="Proteomes" id="UP000009044">
    <property type="component" value="Chromosome"/>
</dbReference>
<dbReference type="AlphaFoldDB" id="G2I1T2"/>
<evidence type="ECO:0000313" key="4">
    <source>
        <dbReference type="Proteomes" id="UP000009044"/>
    </source>
</evidence>
<dbReference type="EMBL" id="AP012159">
    <property type="protein sequence ID" value="BAK84868.1"/>
    <property type="molecule type" value="Genomic_DNA"/>
</dbReference>
<feature type="signal peptide" evidence="2">
    <location>
        <begin position="1"/>
        <end position="27"/>
    </location>
</feature>
<feature type="chain" id="PRO_5003430639" evidence="2">
    <location>
        <begin position="28"/>
        <end position="125"/>
    </location>
</feature>
<gene>
    <name evidence="3" type="ordered locus">GLX_24560</name>
</gene>
<name>G2I1T2_KOMMN</name>
<sequence length="125" mass="14168">MSIGLRRWMLWGWLCCGVGLLPGVALAEGGHADAGNEDPGEASQRHASMHQLSRRPPLPRLHMDYSQYRYIPQGDKVKEQPDVNRLLFWTPTGEPDGYAEKRGTAILYYDRTGKAIRVDTNPYNR</sequence>
<proteinExistence type="predicted"/>